<evidence type="ECO:0000256" key="3">
    <source>
        <dbReference type="ARBA" id="ARBA00012759"/>
    </source>
</evidence>
<dbReference type="PROSITE" id="PS00972">
    <property type="entry name" value="USP_1"/>
    <property type="match status" value="1"/>
</dbReference>
<evidence type="ECO:0000256" key="2">
    <source>
        <dbReference type="ARBA" id="ARBA00009085"/>
    </source>
</evidence>
<feature type="domain" description="USP" evidence="9">
    <location>
        <begin position="654"/>
        <end position="1494"/>
    </location>
</feature>
<feature type="compositionally biased region" description="Polar residues" evidence="8">
    <location>
        <begin position="82"/>
        <end position="94"/>
    </location>
</feature>
<dbReference type="OrthoDB" id="952271at2759"/>
<evidence type="ECO:0000259" key="9">
    <source>
        <dbReference type="PROSITE" id="PS50235"/>
    </source>
</evidence>
<feature type="compositionally biased region" description="Low complexity" evidence="8">
    <location>
        <begin position="138"/>
        <end position="149"/>
    </location>
</feature>
<dbReference type="GO" id="GO:0006508">
    <property type="term" value="P:proteolysis"/>
    <property type="evidence" value="ECO:0007669"/>
    <property type="project" value="UniProtKB-KW"/>
</dbReference>
<keyword evidence="12" id="KW-1185">Reference proteome</keyword>
<feature type="region of interest" description="Disordered" evidence="8">
    <location>
        <begin position="427"/>
        <end position="466"/>
    </location>
</feature>
<dbReference type="InterPro" id="IPR038765">
    <property type="entry name" value="Papain-like_cys_pep_sf"/>
</dbReference>
<organism evidence="11 12">
    <name type="scientific">Salinomyces thailandicus</name>
    <dbReference type="NCBI Taxonomy" id="706561"/>
    <lineage>
        <taxon>Eukaryota</taxon>
        <taxon>Fungi</taxon>
        <taxon>Dikarya</taxon>
        <taxon>Ascomycota</taxon>
        <taxon>Pezizomycotina</taxon>
        <taxon>Dothideomycetes</taxon>
        <taxon>Dothideomycetidae</taxon>
        <taxon>Mycosphaerellales</taxon>
        <taxon>Teratosphaeriaceae</taxon>
        <taxon>Salinomyces</taxon>
    </lineage>
</organism>
<feature type="region of interest" description="Disordered" evidence="8">
    <location>
        <begin position="1511"/>
        <end position="1554"/>
    </location>
</feature>
<keyword evidence="4" id="KW-0645">Protease</keyword>
<comment type="caution">
    <text evidence="11">The sequence shown here is derived from an EMBL/GenBank/DDBJ whole genome shotgun (WGS) entry which is preliminary data.</text>
</comment>
<dbReference type="InterPro" id="IPR035927">
    <property type="entry name" value="DUSP-like_sf"/>
</dbReference>
<dbReference type="Gene3D" id="3.30.2230.10">
    <property type="entry name" value="DUSP-like"/>
    <property type="match status" value="1"/>
</dbReference>
<evidence type="ECO:0000313" key="11">
    <source>
        <dbReference type="EMBL" id="TKA29755.1"/>
    </source>
</evidence>
<feature type="region of interest" description="Disordered" evidence="8">
    <location>
        <begin position="1578"/>
        <end position="1605"/>
    </location>
</feature>
<evidence type="ECO:0000256" key="4">
    <source>
        <dbReference type="ARBA" id="ARBA00022670"/>
    </source>
</evidence>
<feature type="region of interest" description="Disordered" evidence="8">
    <location>
        <begin position="506"/>
        <end position="532"/>
    </location>
</feature>
<feature type="compositionally biased region" description="Basic and acidic residues" evidence="8">
    <location>
        <begin position="40"/>
        <end position="56"/>
    </location>
</feature>
<dbReference type="Proteomes" id="UP000308549">
    <property type="component" value="Unassembled WGS sequence"/>
</dbReference>
<proteinExistence type="inferred from homology"/>
<evidence type="ECO:0000256" key="6">
    <source>
        <dbReference type="ARBA" id="ARBA00022801"/>
    </source>
</evidence>
<evidence type="ECO:0000256" key="8">
    <source>
        <dbReference type="SAM" id="MobiDB-lite"/>
    </source>
</evidence>
<dbReference type="Pfam" id="PF00443">
    <property type="entry name" value="UCH"/>
    <property type="match status" value="1"/>
</dbReference>
<keyword evidence="7" id="KW-0788">Thiol protease</keyword>
<feature type="compositionally biased region" description="Polar residues" evidence="8">
    <location>
        <begin position="25"/>
        <end position="34"/>
    </location>
</feature>
<feature type="compositionally biased region" description="Polar residues" evidence="8">
    <location>
        <begin position="112"/>
        <end position="129"/>
    </location>
</feature>
<evidence type="ECO:0000259" key="10">
    <source>
        <dbReference type="PROSITE" id="PS51283"/>
    </source>
</evidence>
<feature type="region of interest" description="Disordered" evidence="8">
    <location>
        <begin position="595"/>
        <end position="655"/>
    </location>
</feature>
<dbReference type="InterPro" id="IPR018200">
    <property type="entry name" value="USP_CS"/>
</dbReference>
<sequence>MRESSVDWEAALELSLGGLGARAEQLTSTTASSSQKRRRLDPFGREIDDPNHEVHFDTAALSTAVRSSPPSSPQPPSNSTSDRSSPISSHTNRNPTPPRAFPAHIHEEILQSRETGASAQSDRGVSPSGQFAGIHLDSASSMAGSESGGNTESRMTSSPDRTMGARSASPAKRSAADMEDVGSSDAGQQTQQTASGRLLGGRAGAADGSSEAVNGEKGHMDTQETATDSSAPSQPGTGSTSATSMQSDDLPSYTDSQNDQARWSRGSSNNGQHSIPSLDEQVKQVLELINSAPLDEGTQTCVVSAQWLSRVVSRTTENATIPDFPKEAREGPVGPVDNSDIVPDGAFDSELVDAAGRRFVPLKPGLTMGEDFQVVPKEAWGLILGWYPRPQGSVSHEIVRYVHNTADPPAANYQYELYPPLIGLRKVPQPSEESRRSPTPPSGSVEALRRRKQQRSRGQNSPNDTIWLVASRSERFKHFLTRAKEATGIPLTTRVKLWRQLAPENVATESTARSDAGMPSPPQSRSSSPINAAQTAVQRLVVTHGEFQAMQVGKDIEHIDAKDVTVNDKYNGSSTLEVYGMFENQTILLEEQIGGPAGGEFQSNTKSRPKNTTGKNSNGSSTGSAPASGRTSPSNGGMVTRGRTRRDGRTRGTVGLSNLGNTCYMNSALQCIRSVEELAIFFLSDKFKKDINTSNPLGHGGVMAKKYAELLQGIYGDNAAGSFTPNAFKKALGNNQPLFAGYGQQDSQEFLSFLVDALHEDLNRIIKKPYLENPDSDDKTVHDPSAIIELGNTYRDNHKARNDSVAMDLFSGFYKNTMECPQCDKVSVTFDPFSLVTLQLPIESTFQHPFTFVPLHGAPVNHAIDIDKNASIKTLKENIASKHPGVTADRLWMIEVYNHKIYKLFENHHTIAESNIGSNDYIFVFELSDVPTNIPEPSKKSAFYSTYSSVDRDVPDMDSPKADCFAVPILSRQQSRYSAREIIMHPLYITLSREEAKDFDVILKKVLIAVSQTTSRPILTELDEDASQPIEETTTVATGEKDESPAEDAAQVSDRSVPSEDGYVNVTLDKGEEAASVQDTDVEPERKANPVPTRFMDPQYSVPEGLRTRLFDIGYAKSAEGAYCTGLNSIHDKTFGKMLDRVKLPMRRGSSQSSASEDSSTDVGQGSNGEAEESDADDDEEQPDIMIGMTAEDSAETGTDEELPTDPLTDGFSNQRAGRRRQQGKKDKYQKSRKGKPITYGKKSRKPNSAKQQRPGSSDSLQSWRSSSGKTFSQASNPYYIKLGEAIVLDWTNEALVGLYHGDPNDDDDMRGCWLSTADGRRLDFVHDPVLEAKKKTRAARKANGITLEDCFAETGKREILSEDNAWYCNRCKEMRQAAKTLEIWTIPDILIVHLKRFGGNRSFRDKIDVFVDYPITGLDMSEKIGLREDGKEYVYDLFAVDNHYGGLGGGHYTALAKNFYDGQWYNYNDSMCSKVGDGKVHSPAAYLLFYRRRSDKPLGPPYLQRIVEDSRNQSSADAAGEPDDETGAGEGRLGGPTSLLHGSSSDSIAAGAGTNGSLRSTAAGGATGVGNNLITKQKASQSDVEESGNALPMQNGKPTYGPQRPPHMQYGSQGNTGWGFNALDQSQPDMADENDTDRLLDAEDDDGASTAANVDGDDSGIEDHEMPESYNFDSTREVFDIDDTASWVGGNTPMNDDYANEYSDGHSMYASTRTHMDDAEHVEDAGGRNELPSSPEAHEIRFDDEMEDVTTHEKRD</sequence>
<feature type="region of interest" description="Disordered" evidence="8">
    <location>
        <begin position="1640"/>
        <end position="1672"/>
    </location>
</feature>
<accession>A0A4U0U6D9</accession>
<dbReference type="InterPro" id="IPR006615">
    <property type="entry name" value="Pept_C19_DUSP"/>
</dbReference>
<dbReference type="PROSITE" id="PS50235">
    <property type="entry name" value="USP_3"/>
    <property type="match status" value="1"/>
</dbReference>
<dbReference type="EC" id="3.4.19.12" evidence="3"/>
<feature type="region of interest" description="Disordered" evidence="8">
    <location>
        <begin position="1146"/>
        <end position="1270"/>
    </location>
</feature>
<reference evidence="11 12" key="1">
    <citation type="submission" date="2017-03" db="EMBL/GenBank/DDBJ databases">
        <title>Genomes of endolithic fungi from Antarctica.</title>
        <authorList>
            <person name="Coleine C."/>
            <person name="Masonjones S."/>
            <person name="Stajich J.E."/>
        </authorList>
    </citation>
    <scope>NUCLEOTIDE SEQUENCE [LARGE SCALE GENOMIC DNA]</scope>
    <source>
        <strain evidence="11 12">CCFEE 6315</strain>
    </source>
</reference>
<gene>
    <name evidence="11" type="ORF">B0A50_03118</name>
</gene>
<feature type="compositionally biased region" description="Low complexity" evidence="8">
    <location>
        <begin position="1257"/>
        <end position="1268"/>
    </location>
</feature>
<feature type="compositionally biased region" description="Basic and acidic residues" evidence="8">
    <location>
        <begin position="1715"/>
        <end position="1728"/>
    </location>
</feature>
<dbReference type="EMBL" id="NAJL01000013">
    <property type="protein sequence ID" value="TKA29755.1"/>
    <property type="molecule type" value="Genomic_DNA"/>
</dbReference>
<keyword evidence="6" id="KW-0378">Hydrolase</keyword>
<dbReference type="PANTHER" id="PTHR21646:SF24">
    <property type="entry name" value="UBIQUITIN CARBOXYL-TERMINAL HYDROLASE"/>
    <property type="match status" value="1"/>
</dbReference>
<name>A0A4U0U6D9_9PEZI</name>
<dbReference type="GO" id="GO:0004843">
    <property type="term" value="F:cysteine-type deubiquitinase activity"/>
    <property type="evidence" value="ECO:0007669"/>
    <property type="project" value="UniProtKB-EC"/>
</dbReference>
<dbReference type="InterPro" id="IPR028889">
    <property type="entry name" value="USP"/>
</dbReference>
<feature type="compositionally biased region" description="Polar residues" evidence="8">
    <location>
        <begin position="223"/>
        <end position="275"/>
    </location>
</feature>
<dbReference type="PROSITE" id="PS00973">
    <property type="entry name" value="USP_2"/>
    <property type="match status" value="1"/>
</dbReference>
<dbReference type="SUPFAM" id="SSF143791">
    <property type="entry name" value="DUSP-like"/>
    <property type="match status" value="1"/>
</dbReference>
<protein>
    <recommendedName>
        <fullName evidence="3">ubiquitinyl hydrolase 1</fullName>
        <ecNumber evidence="3">3.4.19.12</ecNumber>
    </recommendedName>
</protein>
<evidence type="ECO:0000313" key="12">
    <source>
        <dbReference type="Proteomes" id="UP000308549"/>
    </source>
</evidence>
<feature type="compositionally biased region" description="Basic and acidic residues" evidence="8">
    <location>
        <begin position="1737"/>
        <end position="1757"/>
    </location>
</feature>
<evidence type="ECO:0000256" key="7">
    <source>
        <dbReference type="ARBA" id="ARBA00022807"/>
    </source>
</evidence>
<feature type="compositionally biased region" description="Acidic residues" evidence="8">
    <location>
        <begin position="1170"/>
        <end position="1183"/>
    </location>
</feature>
<feature type="domain" description="DUSP" evidence="10">
    <location>
        <begin position="276"/>
        <end position="403"/>
    </location>
</feature>
<feature type="compositionally biased region" description="Polar residues" evidence="8">
    <location>
        <begin position="150"/>
        <end position="160"/>
    </location>
</feature>
<dbReference type="SUPFAM" id="SSF54001">
    <property type="entry name" value="Cysteine proteinases"/>
    <property type="match status" value="1"/>
</dbReference>
<feature type="region of interest" description="Disordered" evidence="8">
    <location>
        <begin position="1690"/>
        <end position="1757"/>
    </location>
</feature>
<dbReference type="Pfam" id="PF06337">
    <property type="entry name" value="DUSP"/>
    <property type="match status" value="1"/>
</dbReference>
<feature type="region of interest" description="Disordered" evidence="8">
    <location>
        <begin position="18"/>
        <end position="275"/>
    </location>
</feature>
<comment type="catalytic activity">
    <reaction evidence="1">
        <text>Thiol-dependent hydrolysis of ester, thioester, amide, peptide and isopeptide bonds formed by the C-terminal Gly of ubiquitin (a 76-residue protein attached to proteins as an intracellular targeting signal).</text>
        <dbReference type="EC" id="3.4.19.12"/>
    </reaction>
</comment>
<feature type="compositionally biased region" description="Basic residues" evidence="8">
    <location>
        <begin position="1231"/>
        <end position="1248"/>
    </location>
</feature>
<dbReference type="InterPro" id="IPR001394">
    <property type="entry name" value="Peptidase_C19_UCH"/>
</dbReference>
<feature type="compositionally biased region" description="Low complexity" evidence="8">
    <location>
        <begin position="610"/>
        <end position="624"/>
    </location>
</feature>
<feature type="compositionally biased region" description="Low complexity" evidence="8">
    <location>
        <begin position="1543"/>
        <end position="1553"/>
    </location>
</feature>
<dbReference type="PANTHER" id="PTHR21646">
    <property type="entry name" value="UBIQUITIN CARBOXYL-TERMINAL HYDROLASE"/>
    <property type="match status" value="1"/>
</dbReference>
<evidence type="ECO:0000256" key="5">
    <source>
        <dbReference type="ARBA" id="ARBA00022786"/>
    </source>
</evidence>
<keyword evidence="5" id="KW-0833">Ubl conjugation pathway</keyword>
<evidence type="ECO:0000256" key="1">
    <source>
        <dbReference type="ARBA" id="ARBA00000707"/>
    </source>
</evidence>
<feature type="compositionally biased region" description="Acidic residues" evidence="8">
    <location>
        <begin position="1193"/>
        <end position="1204"/>
    </location>
</feature>
<dbReference type="InterPro" id="IPR050185">
    <property type="entry name" value="Ub_carboxyl-term_hydrolase"/>
</dbReference>
<dbReference type="PROSITE" id="PS51283">
    <property type="entry name" value="DUSP"/>
    <property type="match status" value="1"/>
</dbReference>
<dbReference type="GO" id="GO:0016579">
    <property type="term" value="P:protein deubiquitination"/>
    <property type="evidence" value="ECO:0007669"/>
    <property type="project" value="InterPro"/>
</dbReference>
<dbReference type="Gene3D" id="3.90.70.10">
    <property type="entry name" value="Cysteine proteinases"/>
    <property type="match status" value="2"/>
</dbReference>
<comment type="similarity">
    <text evidence="2">Belongs to the peptidase C19 family.</text>
</comment>
<feature type="region of interest" description="Disordered" evidence="8">
    <location>
        <begin position="1022"/>
        <end position="1099"/>
    </location>
</feature>